<accession>A0A096CYS7</accession>
<dbReference type="Gene3D" id="2.60.40.10">
    <property type="entry name" value="Immunoglobulins"/>
    <property type="match status" value="1"/>
</dbReference>
<dbReference type="AlphaFoldDB" id="A0A096CYS7"/>
<dbReference type="Pfam" id="PF17116">
    <property type="entry name" value="T9SS_plug_1st"/>
    <property type="match status" value="1"/>
</dbReference>
<dbReference type="Proteomes" id="UP000029538">
    <property type="component" value="Unassembled WGS sequence"/>
</dbReference>
<organism evidence="2 3">
    <name type="scientific">Prevotella disiens DNF00882</name>
    <dbReference type="NCBI Taxonomy" id="1401075"/>
    <lineage>
        <taxon>Bacteria</taxon>
        <taxon>Pseudomonadati</taxon>
        <taxon>Bacteroidota</taxon>
        <taxon>Bacteroidia</taxon>
        <taxon>Bacteroidales</taxon>
        <taxon>Prevotellaceae</taxon>
        <taxon>Prevotella</taxon>
    </lineage>
</organism>
<protein>
    <recommendedName>
        <fullName evidence="1">Type 9 secretion system plug protein N-terminal domain-containing protein</fullName>
    </recommendedName>
</protein>
<dbReference type="RefSeq" id="WP_036882294.1">
    <property type="nucleotide sequence ID" value="NZ_JRNR01000004.1"/>
</dbReference>
<evidence type="ECO:0000313" key="3">
    <source>
        <dbReference type="Proteomes" id="UP000029538"/>
    </source>
</evidence>
<reference evidence="2 3" key="1">
    <citation type="submission" date="2014-07" db="EMBL/GenBank/DDBJ databases">
        <authorList>
            <person name="McCorrison J."/>
            <person name="Sanka R."/>
            <person name="Torralba M."/>
            <person name="Gillis M."/>
            <person name="Haft D.H."/>
            <person name="Methe B."/>
            <person name="Sutton G."/>
            <person name="Nelson K.E."/>
        </authorList>
    </citation>
    <scope>NUCLEOTIDE SEQUENCE [LARGE SCALE GENOMIC DNA]</scope>
    <source>
        <strain evidence="2 3">DNF00882</strain>
    </source>
</reference>
<dbReference type="InterPro" id="IPR013783">
    <property type="entry name" value="Ig-like_fold"/>
</dbReference>
<comment type="caution">
    <text evidence="2">The sequence shown here is derived from an EMBL/GenBank/DDBJ whole genome shotgun (WGS) entry which is preliminary data.</text>
</comment>
<gene>
    <name evidence="2" type="ORF">HMPREF0654_01735</name>
</gene>
<proteinExistence type="predicted"/>
<feature type="domain" description="Type 9 secretion system plug protein N-terminal" evidence="1">
    <location>
        <begin position="32"/>
        <end position="155"/>
    </location>
</feature>
<name>A0A096CYS7_9BACT</name>
<evidence type="ECO:0000259" key="1">
    <source>
        <dbReference type="Pfam" id="PF17116"/>
    </source>
</evidence>
<dbReference type="InterPro" id="IPR031345">
    <property type="entry name" value="T9SS_Plug_N"/>
</dbReference>
<sequence>MRKEIRFTFLLISFFFSIATTAQRHEILNENIRSLQVVANGDWLSMPIMELGNGGIDIDFDDLTHEYNRYTYKLEHCEADWKPSTSLFESDFVDGFADGNTIEDVEQSLLTNTIYTHYHLSIPNEKCRPKISGNYRLTIFNADNEAVVKTCFMVKESLENAMGVGLNITTNTDATINMAHQQVEMELSYGKYNITNPQMQLKTIVLQNRRWDNARWNAKPQYVMSDGLRWNHNADYIFLGGNEYHKFEILSTDVATTGIDHISWDGQNFHAYPFVAVPRMNYLYDEDANGAFLIRNSDNYNIHTESDYMLVHFQLECPEPINGEVYLNGDWTNDSFLPQYKLDYNEETKRYQAVVPLKLGYYSYQFLVLSPDGRITFMPNEGSYFQTENTYQALVYYREQGGRTDKLVGYNSVKFRAK</sequence>
<evidence type="ECO:0000313" key="2">
    <source>
        <dbReference type="EMBL" id="KGF50419.1"/>
    </source>
</evidence>
<dbReference type="EMBL" id="JRNR01000004">
    <property type="protein sequence ID" value="KGF50419.1"/>
    <property type="molecule type" value="Genomic_DNA"/>
</dbReference>